<dbReference type="EMBL" id="JBHRWI010000076">
    <property type="protein sequence ID" value="MFC3517318.1"/>
    <property type="molecule type" value="Genomic_DNA"/>
</dbReference>
<dbReference type="PANTHER" id="PTHR14359">
    <property type="entry name" value="HOMO-OLIGOMERIC FLAVIN CONTAINING CYS DECARBOXYLASE FAMILY"/>
    <property type="match status" value="1"/>
</dbReference>
<proteinExistence type="predicted"/>
<organism evidence="2 3">
    <name type="scientific">Amycolatopsis halotolerans</name>
    <dbReference type="NCBI Taxonomy" id="330083"/>
    <lineage>
        <taxon>Bacteria</taxon>
        <taxon>Bacillati</taxon>
        <taxon>Actinomycetota</taxon>
        <taxon>Actinomycetes</taxon>
        <taxon>Pseudonocardiales</taxon>
        <taxon>Pseudonocardiaceae</taxon>
        <taxon>Amycolatopsis</taxon>
    </lineage>
</organism>
<dbReference type="SUPFAM" id="SSF52507">
    <property type="entry name" value="Homo-oligomeric flavin-containing Cys decarboxylases, HFCD"/>
    <property type="match status" value="1"/>
</dbReference>
<gene>
    <name evidence="2" type="ORF">ACFORO_44665</name>
</gene>
<dbReference type="InterPro" id="IPR036551">
    <property type="entry name" value="Flavin_trans-like"/>
</dbReference>
<dbReference type="RefSeq" id="WP_377872542.1">
    <property type="nucleotide sequence ID" value="NZ_JBHMAY010000038.1"/>
</dbReference>
<protein>
    <submittedName>
        <fullName evidence="2">Flavoprotein</fullName>
    </submittedName>
</protein>
<accession>A0ABV7QYL2</accession>
<evidence type="ECO:0000259" key="1">
    <source>
        <dbReference type="Pfam" id="PF02441"/>
    </source>
</evidence>
<sequence>MTGYADVDGKRVLLAGTGAPAVTALPEAVLRLRYHCPNARTRVLLTRQALRFVTETTVNLVTGAESGLDEWSDEPYTAAPHVELGRWAEAVIVYPATLHFTGRLALGLSDSPLLLSLQCTTAPIVLVPSLPPGGVDGRAYRKHVEALHDRPNVAVLPPVAGYSMTTGEQNVGAPAPFADALGRLDELLRELAAAPAGDTRPVQEVR</sequence>
<comment type="caution">
    <text evidence="2">The sequence shown here is derived from an EMBL/GenBank/DDBJ whole genome shotgun (WGS) entry which is preliminary data.</text>
</comment>
<dbReference type="Proteomes" id="UP001595764">
    <property type="component" value="Unassembled WGS sequence"/>
</dbReference>
<evidence type="ECO:0000313" key="2">
    <source>
        <dbReference type="EMBL" id="MFC3517318.1"/>
    </source>
</evidence>
<name>A0ABV7QYL2_9PSEU</name>
<dbReference type="PANTHER" id="PTHR14359:SF6">
    <property type="entry name" value="PHOSPHOPANTOTHENOYLCYSTEINE DECARBOXYLASE"/>
    <property type="match status" value="1"/>
</dbReference>
<keyword evidence="3" id="KW-1185">Reference proteome</keyword>
<dbReference type="InterPro" id="IPR003382">
    <property type="entry name" value="Flavoprotein"/>
</dbReference>
<dbReference type="Pfam" id="PF02441">
    <property type="entry name" value="Flavoprotein"/>
    <property type="match status" value="1"/>
</dbReference>
<evidence type="ECO:0000313" key="3">
    <source>
        <dbReference type="Proteomes" id="UP001595764"/>
    </source>
</evidence>
<feature type="domain" description="Flavoprotein" evidence="1">
    <location>
        <begin position="10"/>
        <end position="144"/>
    </location>
</feature>
<dbReference type="Gene3D" id="3.40.50.1950">
    <property type="entry name" value="Flavin prenyltransferase-like"/>
    <property type="match status" value="1"/>
</dbReference>
<reference evidence="3" key="1">
    <citation type="journal article" date="2019" name="Int. J. Syst. Evol. Microbiol.">
        <title>The Global Catalogue of Microorganisms (GCM) 10K type strain sequencing project: providing services to taxonomists for standard genome sequencing and annotation.</title>
        <authorList>
            <consortium name="The Broad Institute Genomics Platform"/>
            <consortium name="The Broad Institute Genome Sequencing Center for Infectious Disease"/>
            <person name="Wu L."/>
            <person name="Ma J."/>
        </authorList>
    </citation>
    <scope>NUCLEOTIDE SEQUENCE [LARGE SCALE GENOMIC DNA]</scope>
    <source>
        <strain evidence="3">CGMCC 4.7682</strain>
    </source>
</reference>